<dbReference type="AlphaFoldDB" id="A0A914VWY5"/>
<organism evidence="2 3">
    <name type="scientific">Plectus sambesii</name>
    <dbReference type="NCBI Taxonomy" id="2011161"/>
    <lineage>
        <taxon>Eukaryota</taxon>
        <taxon>Metazoa</taxon>
        <taxon>Ecdysozoa</taxon>
        <taxon>Nematoda</taxon>
        <taxon>Chromadorea</taxon>
        <taxon>Plectida</taxon>
        <taxon>Plectina</taxon>
        <taxon>Plectoidea</taxon>
        <taxon>Plectidae</taxon>
        <taxon>Plectus</taxon>
    </lineage>
</organism>
<evidence type="ECO:0000313" key="3">
    <source>
        <dbReference type="WBParaSite" id="PSAMB.scaffold2736size21566.g18982.t1"/>
    </source>
</evidence>
<reference evidence="3" key="1">
    <citation type="submission" date="2022-11" db="UniProtKB">
        <authorList>
            <consortium name="WormBaseParasite"/>
        </authorList>
    </citation>
    <scope>IDENTIFICATION</scope>
</reference>
<feature type="region of interest" description="Disordered" evidence="1">
    <location>
        <begin position="103"/>
        <end position="122"/>
    </location>
</feature>
<dbReference type="Proteomes" id="UP000887566">
    <property type="component" value="Unplaced"/>
</dbReference>
<accession>A0A914VWY5</accession>
<evidence type="ECO:0000313" key="2">
    <source>
        <dbReference type="Proteomes" id="UP000887566"/>
    </source>
</evidence>
<evidence type="ECO:0000256" key="1">
    <source>
        <dbReference type="SAM" id="MobiDB-lite"/>
    </source>
</evidence>
<name>A0A914VWY5_9BILA</name>
<feature type="region of interest" description="Disordered" evidence="1">
    <location>
        <begin position="157"/>
        <end position="177"/>
    </location>
</feature>
<proteinExistence type="predicted"/>
<dbReference type="WBParaSite" id="PSAMB.scaffold2736size21566.g18982.t1">
    <property type="protein sequence ID" value="PSAMB.scaffold2736size21566.g18982.t1"/>
    <property type="gene ID" value="PSAMB.scaffold2736size21566.g18982"/>
</dbReference>
<protein>
    <submittedName>
        <fullName evidence="3">Uncharacterized protein</fullName>
    </submittedName>
</protein>
<keyword evidence="2" id="KW-1185">Reference proteome</keyword>
<sequence>MRRARTGDALETARHSPMLLANTSTTRRGDRRQVSNLTIEILSAAVRGYDSQRSVHYDASFVLVKFTQKGLLQCSNGASYGGGTPGRCEFPDKRVGRTAGGRALATEDGGADGRPAGGPLPPYHCAADDAVSANSARGSVADKLLTHMSRRGCEAASIPSAVDGNQPRSARFAPNSNSAGSLADCVSSGEANQPTQYRRSWLSRLLMKRVKNCGKKSRHSDEGRSSTLNLWSNGLEVALFADLPPSKDRPWPRRHPHSGYWTLHVLLHKIANV</sequence>